<proteinExistence type="predicted"/>
<feature type="non-terminal residue" evidence="2">
    <location>
        <position position="257"/>
    </location>
</feature>
<dbReference type="SUPFAM" id="SSF56672">
    <property type="entry name" value="DNA/RNA polymerases"/>
    <property type="match status" value="1"/>
</dbReference>
<organism evidence="1 2">
    <name type="scientific">Nicotiana sylvestris</name>
    <name type="common">Wood tobacco</name>
    <name type="synonym">South American tobacco</name>
    <dbReference type="NCBI Taxonomy" id="4096"/>
    <lineage>
        <taxon>Eukaryota</taxon>
        <taxon>Viridiplantae</taxon>
        <taxon>Streptophyta</taxon>
        <taxon>Embryophyta</taxon>
        <taxon>Tracheophyta</taxon>
        <taxon>Spermatophyta</taxon>
        <taxon>Magnoliopsida</taxon>
        <taxon>eudicotyledons</taxon>
        <taxon>Gunneridae</taxon>
        <taxon>Pentapetalae</taxon>
        <taxon>asterids</taxon>
        <taxon>lamiids</taxon>
        <taxon>Solanales</taxon>
        <taxon>Solanaceae</taxon>
        <taxon>Nicotianoideae</taxon>
        <taxon>Nicotianeae</taxon>
        <taxon>Nicotiana</taxon>
    </lineage>
</organism>
<evidence type="ECO:0000313" key="2">
    <source>
        <dbReference type="RefSeq" id="XP_009771339.1"/>
    </source>
</evidence>
<name>A0A1U7W9L1_NICSY</name>
<protein>
    <submittedName>
        <fullName evidence="2">Uncharacterized protein LOC104221894</fullName>
    </submittedName>
</protein>
<dbReference type="RefSeq" id="XP_009771339.1">
    <property type="nucleotide sequence ID" value="XM_009773037.1"/>
</dbReference>
<dbReference type="eggNOG" id="KOG0017">
    <property type="taxonomic scope" value="Eukaryota"/>
</dbReference>
<reference evidence="1" key="1">
    <citation type="journal article" date="2013" name="Genome Biol.">
        <title>Reference genomes and transcriptomes of Nicotiana sylvestris and Nicotiana tomentosiformis.</title>
        <authorList>
            <person name="Sierro N."/>
            <person name="Battey J.N."/>
            <person name="Ouadi S."/>
            <person name="Bovet L."/>
            <person name="Goepfert S."/>
            <person name="Bakaher N."/>
            <person name="Peitsch M.C."/>
            <person name="Ivanov N.V."/>
        </authorList>
    </citation>
    <scope>NUCLEOTIDE SEQUENCE [LARGE SCALE GENOMIC DNA]</scope>
</reference>
<dbReference type="PANTHER" id="PTHR33064">
    <property type="entry name" value="POL PROTEIN"/>
    <property type="match status" value="1"/>
</dbReference>
<dbReference type="STRING" id="4096.A0A1U7W9L1"/>
<sequence length="257" mass="29297">MVQEDETSSIEVQANDEVMIFIDDNMEETHDEVNPFKEHIVDIHERVDSTLVVLQKRKKSIGWTLVDIWGISPTFCMNKINLEESSKTFIEHQRRLNDAMQEGIVLGHKIQKNGIEVKKVKIEVISKHLPPTLVKGVRRFLGHAGFYRHFIKDFFKVVNPLCKLLEKDDKFHFNDDCMRAFALLKLKLTTTLIITAPNWSVPFELMCDASDVTICTDVVIRRCVPEEEQSEIFGACHSSSYGGHHGGARTAAKVLSC</sequence>
<dbReference type="Gene3D" id="3.30.70.270">
    <property type="match status" value="1"/>
</dbReference>
<dbReference type="FunFam" id="3.30.70.270:FF:000020">
    <property type="entry name" value="Transposon Tf2-6 polyprotein-like Protein"/>
    <property type="match status" value="1"/>
</dbReference>
<reference evidence="2" key="2">
    <citation type="submission" date="2025-08" db="UniProtKB">
        <authorList>
            <consortium name="RefSeq"/>
        </authorList>
    </citation>
    <scope>IDENTIFICATION</scope>
    <source>
        <tissue evidence="2">Leaf</tissue>
    </source>
</reference>
<dbReference type="InterPro" id="IPR051320">
    <property type="entry name" value="Viral_Replic_Matur_Polypro"/>
</dbReference>
<dbReference type="InterPro" id="IPR043502">
    <property type="entry name" value="DNA/RNA_pol_sf"/>
</dbReference>
<dbReference type="AlphaFoldDB" id="A0A1U7W9L1"/>
<gene>
    <name evidence="2" type="primary">LOC104221894</name>
</gene>
<dbReference type="PANTHER" id="PTHR33064:SF39">
    <property type="match status" value="1"/>
</dbReference>
<accession>A0A1U7W9L1</accession>
<keyword evidence="1" id="KW-1185">Reference proteome</keyword>
<dbReference type="InterPro" id="IPR043128">
    <property type="entry name" value="Rev_trsase/Diguanyl_cyclase"/>
</dbReference>
<dbReference type="Proteomes" id="UP000189701">
    <property type="component" value="Unplaced"/>
</dbReference>
<evidence type="ECO:0000313" key="1">
    <source>
        <dbReference type="Proteomes" id="UP000189701"/>
    </source>
</evidence>